<evidence type="ECO:0000313" key="13">
    <source>
        <dbReference type="Proteomes" id="UP000009875"/>
    </source>
</evidence>
<comment type="caution">
    <text evidence="12">The sequence shown here is derived from an EMBL/GenBank/DDBJ whole genome shotgun (WGS) entry which is preliminary data.</text>
</comment>
<keyword evidence="4 10" id="KW-1133">Transmembrane helix</keyword>
<dbReference type="InterPro" id="IPR050368">
    <property type="entry name" value="ClC-type_chloride_channel"/>
</dbReference>
<feature type="domain" description="RCK C-terminal" evidence="11">
    <location>
        <begin position="421"/>
        <end position="503"/>
    </location>
</feature>
<evidence type="ECO:0000256" key="7">
    <source>
        <dbReference type="ARBA" id="ARBA00023173"/>
    </source>
</evidence>
<feature type="transmembrane region" description="Helical" evidence="10">
    <location>
        <begin position="149"/>
        <end position="173"/>
    </location>
</feature>
<keyword evidence="5" id="KW-0406">Ion transport</keyword>
<keyword evidence="6 10" id="KW-0472">Membrane</keyword>
<evidence type="ECO:0000313" key="12">
    <source>
        <dbReference type="EMBL" id="EKU93977.1"/>
    </source>
</evidence>
<feature type="transmembrane region" description="Helical" evidence="10">
    <location>
        <begin position="223"/>
        <end position="240"/>
    </location>
</feature>
<dbReference type="PROSITE" id="PS51202">
    <property type="entry name" value="RCK_C"/>
    <property type="match status" value="1"/>
</dbReference>
<dbReference type="PRINTS" id="PR00762">
    <property type="entry name" value="CLCHANNEL"/>
</dbReference>
<gene>
    <name evidence="12" type="ORF">HMPREF9698_00457</name>
</gene>
<feature type="transmembrane region" description="Helical" evidence="10">
    <location>
        <begin position="323"/>
        <end position="346"/>
    </location>
</feature>
<dbReference type="GO" id="GO:0006813">
    <property type="term" value="P:potassium ion transport"/>
    <property type="evidence" value="ECO:0007669"/>
    <property type="project" value="InterPro"/>
</dbReference>
<comment type="subcellular location">
    <subcellularLocation>
        <location evidence="1">Membrane</location>
        <topology evidence="1">Multi-pass membrane protein</topology>
    </subcellularLocation>
</comment>
<keyword evidence="8" id="KW-0868">Chloride</keyword>
<evidence type="ECO:0000256" key="4">
    <source>
        <dbReference type="ARBA" id="ARBA00022989"/>
    </source>
</evidence>
<reference evidence="12 13" key="1">
    <citation type="submission" date="2012-09" db="EMBL/GenBank/DDBJ databases">
        <title>The Genome Sequence of Alloiococcus otitis ATCC 51267.</title>
        <authorList>
            <consortium name="The Broad Institute Genome Sequencing Platform"/>
            <person name="Earl A."/>
            <person name="Ward D."/>
            <person name="Feldgarden M."/>
            <person name="Gevers D."/>
            <person name="Huys G."/>
            <person name="Walker B."/>
            <person name="Young S.K."/>
            <person name="Zeng Q."/>
            <person name="Gargeya S."/>
            <person name="Fitzgerald M."/>
            <person name="Haas B."/>
            <person name="Abouelleil A."/>
            <person name="Alvarado L."/>
            <person name="Arachchi H.M."/>
            <person name="Berlin A.M."/>
            <person name="Chapman S.B."/>
            <person name="Goldberg J."/>
            <person name="Griggs A."/>
            <person name="Gujja S."/>
            <person name="Hansen M."/>
            <person name="Howarth C."/>
            <person name="Imamovic A."/>
            <person name="Larimer J."/>
            <person name="McCowen C."/>
            <person name="Montmayeur A."/>
            <person name="Murphy C."/>
            <person name="Neiman D."/>
            <person name="Pearson M."/>
            <person name="Priest M."/>
            <person name="Roberts A."/>
            <person name="Saif S."/>
            <person name="Shea T."/>
            <person name="Sisk P."/>
            <person name="Sykes S."/>
            <person name="Wortman J."/>
            <person name="Nusbaum C."/>
            <person name="Birren B."/>
        </authorList>
    </citation>
    <scope>NUCLEOTIDE SEQUENCE [LARGE SCALE GENOMIC DNA]</scope>
    <source>
        <strain evidence="12 13">ATCC 51267</strain>
    </source>
</reference>
<evidence type="ECO:0000256" key="1">
    <source>
        <dbReference type="ARBA" id="ARBA00004141"/>
    </source>
</evidence>
<dbReference type="RefSeq" id="WP_003776944.1">
    <property type="nucleotide sequence ID" value="NZ_JH992957.1"/>
</dbReference>
<organism evidence="12 13">
    <name type="scientific">Alloiococcus otitis ATCC 51267</name>
    <dbReference type="NCBI Taxonomy" id="883081"/>
    <lineage>
        <taxon>Bacteria</taxon>
        <taxon>Bacillati</taxon>
        <taxon>Bacillota</taxon>
        <taxon>Bacilli</taxon>
        <taxon>Lactobacillales</taxon>
        <taxon>Carnobacteriaceae</taxon>
        <taxon>Alloiococcus</taxon>
    </lineage>
</organism>
<dbReference type="SUPFAM" id="SSF81340">
    <property type="entry name" value="Clc chloride channel"/>
    <property type="match status" value="1"/>
</dbReference>
<evidence type="ECO:0000256" key="6">
    <source>
        <dbReference type="ARBA" id="ARBA00023136"/>
    </source>
</evidence>
<dbReference type="HOGENOM" id="CLU_015263_7_4_9"/>
<keyword evidence="3 10" id="KW-0812">Transmembrane</keyword>
<dbReference type="InterPro" id="IPR001807">
    <property type="entry name" value="ClC"/>
</dbReference>
<dbReference type="OrthoDB" id="9812438at2"/>
<evidence type="ECO:0000256" key="8">
    <source>
        <dbReference type="ARBA" id="ARBA00023214"/>
    </source>
</evidence>
<dbReference type="Pfam" id="PF00654">
    <property type="entry name" value="Voltage_CLC"/>
    <property type="match status" value="1"/>
</dbReference>
<evidence type="ECO:0000256" key="3">
    <source>
        <dbReference type="ARBA" id="ARBA00022692"/>
    </source>
</evidence>
<dbReference type="AlphaFoldDB" id="K9ESQ5"/>
<feature type="transmembrane region" description="Helical" evidence="10">
    <location>
        <begin position="52"/>
        <end position="73"/>
    </location>
</feature>
<keyword evidence="7" id="KW-0869">Chloride channel</keyword>
<evidence type="ECO:0000256" key="10">
    <source>
        <dbReference type="SAM" id="Phobius"/>
    </source>
</evidence>
<dbReference type="GO" id="GO:0008324">
    <property type="term" value="F:monoatomic cation transmembrane transporter activity"/>
    <property type="evidence" value="ECO:0007669"/>
    <property type="project" value="InterPro"/>
</dbReference>
<dbReference type="GO" id="GO:0005254">
    <property type="term" value="F:chloride channel activity"/>
    <property type="evidence" value="ECO:0007669"/>
    <property type="project" value="UniProtKB-KW"/>
</dbReference>
<feature type="transmembrane region" description="Helical" evidence="10">
    <location>
        <begin position="293"/>
        <end position="311"/>
    </location>
</feature>
<keyword evidence="2" id="KW-0813">Transport</keyword>
<dbReference type="PANTHER" id="PTHR43427:SF6">
    <property type="entry name" value="CHLORIDE CHANNEL PROTEIN CLC-E"/>
    <property type="match status" value="1"/>
</dbReference>
<evidence type="ECO:0000256" key="5">
    <source>
        <dbReference type="ARBA" id="ARBA00023065"/>
    </source>
</evidence>
<accession>K9ESQ5</accession>
<evidence type="ECO:0000256" key="2">
    <source>
        <dbReference type="ARBA" id="ARBA00022448"/>
    </source>
</evidence>
<dbReference type="STRING" id="883081.HMPREF9698_00457"/>
<name>K9ESQ5_9LACT</name>
<sequence length="522" mass="57406">MDNRIGKIRYIILGIIVGVLSGIIISLFRISANFLISYTEDIYAFLRSTDNPIWLIFWILFSIFLGGIIIWLINSEPDIQGSVQNIQGHIQGLFKMDWLSVLIKKFIGGVISLGSAMAVGREGPSIQIGSVVGLGVDSFLGRSRADENLLLSAGASAGLAAAFNTPVAAVLLIIEEVYHKFSESLFLVTLTASVAGNFVSYNVFGVKPIIDLDVLAEFPLDQYIYLVILGIIMGIAGFIFQEVFLRVPSWYRKLPIPNYLIPIFSFLVVIPFGLFAPNLLGDGTNLIFEIQDGWYTLGAIALICFLRFVFIQASYGAGAPGGFFLPTLTLGALVGAVFGTALHNYLSVEQFLIMNFMVYAMAGLLTSVTNATLTSVVLLLELTESVTHIMPLAIVCLLSFSTARLLKSDPIYEVLLMRKIKLPYSALKGSISESELIVESNSRLDNMVVRDLNMPAPSHITKINRDHREFIPKANTIIKANDLITFQADIGIASEAIHYLEDLNKNQDSYQDIKDKSFDSES</sequence>
<dbReference type="Gene3D" id="3.30.70.1450">
    <property type="entry name" value="Regulator of K+ conductance, C-terminal domain"/>
    <property type="match status" value="1"/>
</dbReference>
<feature type="transmembrane region" description="Helical" evidence="10">
    <location>
        <begin position="358"/>
        <end position="380"/>
    </location>
</feature>
<dbReference type="EMBL" id="AGXA01000007">
    <property type="protein sequence ID" value="EKU93977.1"/>
    <property type="molecule type" value="Genomic_DNA"/>
</dbReference>
<keyword evidence="9" id="KW-0407">Ion channel</keyword>
<dbReference type="InterPro" id="IPR014743">
    <property type="entry name" value="Cl-channel_core"/>
</dbReference>
<feature type="transmembrane region" description="Helical" evidence="10">
    <location>
        <begin position="260"/>
        <end position="281"/>
    </location>
</feature>
<protein>
    <recommendedName>
        <fullName evidence="11">RCK C-terminal domain-containing protein</fullName>
    </recommendedName>
</protein>
<feature type="transmembrane region" description="Helical" evidence="10">
    <location>
        <begin position="185"/>
        <end position="203"/>
    </location>
</feature>
<dbReference type="Gene3D" id="1.10.3080.10">
    <property type="entry name" value="Clc chloride channel"/>
    <property type="match status" value="1"/>
</dbReference>
<dbReference type="InterPro" id="IPR006037">
    <property type="entry name" value="RCK_C"/>
</dbReference>
<evidence type="ECO:0000256" key="9">
    <source>
        <dbReference type="ARBA" id="ARBA00023303"/>
    </source>
</evidence>
<dbReference type="InterPro" id="IPR036721">
    <property type="entry name" value="RCK_C_sf"/>
</dbReference>
<dbReference type="eggNOG" id="COG0038">
    <property type="taxonomic scope" value="Bacteria"/>
</dbReference>
<evidence type="ECO:0000259" key="11">
    <source>
        <dbReference type="PROSITE" id="PS51202"/>
    </source>
</evidence>
<keyword evidence="13" id="KW-1185">Reference proteome</keyword>
<dbReference type="SUPFAM" id="SSF116726">
    <property type="entry name" value="TrkA C-terminal domain-like"/>
    <property type="match status" value="1"/>
</dbReference>
<dbReference type="GO" id="GO:0034707">
    <property type="term" value="C:chloride channel complex"/>
    <property type="evidence" value="ECO:0007669"/>
    <property type="project" value="UniProtKB-KW"/>
</dbReference>
<dbReference type="CDD" id="cd01031">
    <property type="entry name" value="EriC"/>
    <property type="match status" value="1"/>
</dbReference>
<feature type="transmembrane region" description="Helical" evidence="10">
    <location>
        <begin position="12"/>
        <end position="32"/>
    </location>
</feature>
<dbReference type="Pfam" id="PF02080">
    <property type="entry name" value="TrkA_C"/>
    <property type="match status" value="1"/>
</dbReference>
<dbReference type="PANTHER" id="PTHR43427">
    <property type="entry name" value="CHLORIDE CHANNEL PROTEIN CLC-E"/>
    <property type="match status" value="1"/>
</dbReference>
<dbReference type="Proteomes" id="UP000009875">
    <property type="component" value="Unassembled WGS sequence"/>
</dbReference>
<proteinExistence type="predicted"/>